<dbReference type="Proteomes" id="UP000515153">
    <property type="component" value="Unplaced"/>
</dbReference>
<feature type="region of interest" description="Disordered" evidence="1">
    <location>
        <begin position="61"/>
        <end position="101"/>
    </location>
</feature>
<sequence>MSCFTPNFVVALRKLLHRQIRQHVPTYEVDSTLLKTTLKQKFGPEGYSLDAELEKCRPKVLKEEEEKREKGKRSTSERWRGRKVERGRKGKSSRAFFTEHD</sequence>
<organism evidence="2 3">
    <name type="scientific">Pyricularia grisea</name>
    <name type="common">Crabgrass-specific blast fungus</name>
    <name type="synonym">Magnaporthe grisea</name>
    <dbReference type="NCBI Taxonomy" id="148305"/>
    <lineage>
        <taxon>Eukaryota</taxon>
        <taxon>Fungi</taxon>
        <taxon>Dikarya</taxon>
        <taxon>Ascomycota</taxon>
        <taxon>Pezizomycotina</taxon>
        <taxon>Sordariomycetes</taxon>
        <taxon>Sordariomycetidae</taxon>
        <taxon>Magnaporthales</taxon>
        <taxon>Pyriculariaceae</taxon>
        <taxon>Pyricularia</taxon>
    </lineage>
</organism>
<evidence type="ECO:0000313" key="2">
    <source>
        <dbReference type="Proteomes" id="UP000515153"/>
    </source>
</evidence>
<name>A0A6P8B1I9_PYRGI</name>
<proteinExistence type="predicted"/>
<reference evidence="3" key="2">
    <citation type="submission" date="2019-10" db="EMBL/GenBank/DDBJ databases">
        <authorList>
            <consortium name="NCBI Genome Project"/>
        </authorList>
    </citation>
    <scope>NUCLEOTIDE SEQUENCE</scope>
    <source>
        <strain evidence="3">NI907</strain>
    </source>
</reference>
<reference evidence="3" key="3">
    <citation type="submission" date="2025-08" db="UniProtKB">
        <authorList>
            <consortium name="RefSeq"/>
        </authorList>
    </citation>
    <scope>IDENTIFICATION</scope>
    <source>
        <strain evidence="3">NI907</strain>
    </source>
</reference>
<evidence type="ECO:0000256" key="1">
    <source>
        <dbReference type="SAM" id="MobiDB-lite"/>
    </source>
</evidence>
<dbReference type="KEGG" id="pgri:PgNI_07150"/>
<dbReference type="RefSeq" id="XP_030981027.1">
    <property type="nucleotide sequence ID" value="XM_031127166.1"/>
</dbReference>
<gene>
    <name evidence="3" type="ORF">PgNI_07150</name>
</gene>
<reference evidence="3" key="1">
    <citation type="journal article" date="2019" name="Mol. Biol. Evol.">
        <title>Blast fungal genomes show frequent chromosomal changes, gene gains and losses, and effector gene turnover.</title>
        <authorList>
            <person name="Gomez Luciano L.B."/>
            <person name="Jason Tsai I."/>
            <person name="Chuma I."/>
            <person name="Tosa Y."/>
            <person name="Chen Y.H."/>
            <person name="Li J.Y."/>
            <person name="Li M.Y."/>
            <person name="Jade Lu M.Y."/>
            <person name="Nakayashiki H."/>
            <person name="Li W.H."/>
        </authorList>
    </citation>
    <scope>NUCLEOTIDE SEQUENCE</scope>
    <source>
        <strain evidence="3">NI907</strain>
    </source>
</reference>
<feature type="compositionally biased region" description="Basic and acidic residues" evidence="1">
    <location>
        <begin position="61"/>
        <end position="84"/>
    </location>
</feature>
<dbReference type="GeneID" id="41962075"/>
<keyword evidence="2" id="KW-1185">Reference proteome</keyword>
<dbReference type="AlphaFoldDB" id="A0A6P8B1I9"/>
<protein>
    <submittedName>
        <fullName evidence="3">Uncharacterized protein</fullName>
    </submittedName>
</protein>
<accession>A0A6P8B1I9</accession>
<evidence type="ECO:0000313" key="3">
    <source>
        <dbReference type="RefSeq" id="XP_030981027.1"/>
    </source>
</evidence>